<dbReference type="Proteomes" id="UP000567179">
    <property type="component" value="Unassembled WGS sequence"/>
</dbReference>
<accession>A0A8H5AV82</accession>
<evidence type="ECO:0000313" key="3">
    <source>
        <dbReference type="Proteomes" id="UP000567179"/>
    </source>
</evidence>
<sequence length="138" mass="14464">MFKLATSFVEALMRRISGKEKPPCQSTSAPNAPRAGTGAHAASDIEPQAIHRPGNNSKQQSSAAEQQRTTTPPSPAQKGHSFDDEVDSDVESVISSEGENTGDDPTVWKGGRPRGPLRPPIAGNGRPPSANNGGGVRR</sequence>
<evidence type="ECO:0000313" key="2">
    <source>
        <dbReference type="EMBL" id="KAF5311153.1"/>
    </source>
</evidence>
<name>A0A8H5AV82_9AGAR</name>
<keyword evidence="3" id="KW-1185">Reference proteome</keyword>
<organism evidence="2 3">
    <name type="scientific">Psilocybe cf. subviscida</name>
    <dbReference type="NCBI Taxonomy" id="2480587"/>
    <lineage>
        <taxon>Eukaryota</taxon>
        <taxon>Fungi</taxon>
        <taxon>Dikarya</taxon>
        <taxon>Basidiomycota</taxon>
        <taxon>Agaricomycotina</taxon>
        <taxon>Agaricomycetes</taxon>
        <taxon>Agaricomycetidae</taxon>
        <taxon>Agaricales</taxon>
        <taxon>Agaricineae</taxon>
        <taxon>Strophariaceae</taxon>
        <taxon>Psilocybe</taxon>
    </lineage>
</organism>
<feature type="region of interest" description="Disordered" evidence="1">
    <location>
        <begin position="15"/>
        <end position="138"/>
    </location>
</feature>
<comment type="caution">
    <text evidence="2">The sequence shown here is derived from an EMBL/GenBank/DDBJ whole genome shotgun (WGS) entry which is preliminary data.</text>
</comment>
<dbReference type="EMBL" id="JAACJJ010000057">
    <property type="protein sequence ID" value="KAF5311153.1"/>
    <property type="molecule type" value="Genomic_DNA"/>
</dbReference>
<reference evidence="2 3" key="1">
    <citation type="journal article" date="2020" name="ISME J.">
        <title>Uncovering the hidden diversity of litter-decomposition mechanisms in mushroom-forming fungi.</title>
        <authorList>
            <person name="Floudas D."/>
            <person name="Bentzer J."/>
            <person name="Ahren D."/>
            <person name="Johansson T."/>
            <person name="Persson P."/>
            <person name="Tunlid A."/>
        </authorList>
    </citation>
    <scope>NUCLEOTIDE SEQUENCE [LARGE SCALE GENOMIC DNA]</scope>
    <source>
        <strain evidence="2 3">CBS 101986</strain>
    </source>
</reference>
<evidence type="ECO:0000256" key="1">
    <source>
        <dbReference type="SAM" id="MobiDB-lite"/>
    </source>
</evidence>
<gene>
    <name evidence="2" type="ORF">D9619_008032</name>
</gene>
<proteinExistence type="predicted"/>
<dbReference type="AlphaFoldDB" id="A0A8H5AV82"/>
<protein>
    <submittedName>
        <fullName evidence="2">Uncharacterized protein</fullName>
    </submittedName>
</protein>
<feature type="compositionally biased region" description="Polar residues" evidence="1">
    <location>
        <begin position="54"/>
        <end position="71"/>
    </location>
</feature>